<name>A0ABT9VVY1_9BACI</name>
<sequence length="230" mass="26296">MAGGTKMTLLRYSPVTLDWNIIELIVDQDFIDQNGLVIPIEHPYGLGLGLLEVYYNGQLLHPGGGYSEIDQAIQLHLGIDSDSGIPNQLEVGDEIYIKVYRNQYCSRGGGSFATFSEFNDLRNEVLEARRYRSSDQAFPSLDSRLDFIQRSIELIENGMANVDIEYEHNENGQITRQIITGEYNLQREFEFNSINQISKEIITHNETTLIKGHIWDLDTGRLLRTRVRII</sequence>
<gene>
    <name evidence="1" type="ORF">J2S11_001051</name>
</gene>
<protein>
    <submittedName>
        <fullName evidence="1">Uncharacterized protein</fullName>
    </submittedName>
</protein>
<comment type="caution">
    <text evidence="1">The sequence shown here is derived from an EMBL/GenBank/DDBJ whole genome shotgun (WGS) entry which is preliminary data.</text>
</comment>
<keyword evidence="2" id="KW-1185">Reference proteome</keyword>
<organism evidence="1 2">
    <name type="scientific">Caldalkalibacillus horti</name>
    <dbReference type="NCBI Taxonomy" id="77523"/>
    <lineage>
        <taxon>Bacteria</taxon>
        <taxon>Bacillati</taxon>
        <taxon>Bacillota</taxon>
        <taxon>Bacilli</taxon>
        <taxon>Bacillales</taxon>
        <taxon>Bacillaceae</taxon>
        <taxon>Caldalkalibacillus</taxon>
    </lineage>
</organism>
<evidence type="ECO:0000313" key="1">
    <source>
        <dbReference type="EMBL" id="MDQ0165151.1"/>
    </source>
</evidence>
<proteinExistence type="predicted"/>
<evidence type="ECO:0000313" key="2">
    <source>
        <dbReference type="Proteomes" id="UP001235840"/>
    </source>
</evidence>
<reference evidence="1 2" key="1">
    <citation type="submission" date="2023-07" db="EMBL/GenBank/DDBJ databases">
        <title>Genomic Encyclopedia of Type Strains, Phase IV (KMG-IV): sequencing the most valuable type-strain genomes for metagenomic binning, comparative biology and taxonomic classification.</title>
        <authorList>
            <person name="Goeker M."/>
        </authorList>
    </citation>
    <scope>NUCLEOTIDE SEQUENCE [LARGE SCALE GENOMIC DNA]</scope>
    <source>
        <strain evidence="1 2">DSM 12751</strain>
    </source>
</reference>
<dbReference type="RefSeq" id="WP_307391846.1">
    <property type="nucleotide sequence ID" value="NZ_BAAADK010000045.1"/>
</dbReference>
<accession>A0ABT9VVY1</accession>
<dbReference type="EMBL" id="JAUSTY010000004">
    <property type="protein sequence ID" value="MDQ0165151.1"/>
    <property type="molecule type" value="Genomic_DNA"/>
</dbReference>
<dbReference type="Proteomes" id="UP001235840">
    <property type="component" value="Unassembled WGS sequence"/>
</dbReference>